<feature type="chain" id="PRO_5038776164" evidence="1">
    <location>
        <begin position="23"/>
        <end position="746"/>
    </location>
</feature>
<proteinExistence type="predicted"/>
<reference evidence="3 4" key="1">
    <citation type="submission" date="2019-09" db="EMBL/GenBank/DDBJ databases">
        <title>Bacillus ochoae sp. nov., Paenibacillus whitsoniae sp. nov., Paenibacillus spiritus sp. nov. Isolated from the Mars Exploration Rover during spacecraft assembly.</title>
        <authorList>
            <person name="Seuylemezian A."/>
            <person name="Vaishampayan P."/>
        </authorList>
    </citation>
    <scope>NUCLEOTIDE SEQUENCE [LARGE SCALE GENOMIC DNA]</scope>
    <source>
        <strain evidence="3 4">MER_111</strain>
    </source>
</reference>
<dbReference type="PANTHER" id="PTHR43308">
    <property type="entry name" value="OUTER MEMBRANE PROTEIN ALPHA-RELATED"/>
    <property type="match status" value="1"/>
</dbReference>
<keyword evidence="1" id="KW-0732">Signal</keyword>
<evidence type="ECO:0000256" key="1">
    <source>
        <dbReference type="SAM" id="SignalP"/>
    </source>
</evidence>
<evidence type="ECO:0000313" key="3">
    <source>
        <dbReference type="EMBL" id="KAA8999731.1"/>
    </source>
</evidence>
<keyword evidence="4" id="KW-1185">Reference proteome</keyword>
<feature type="domain" description="SLH" evidence="2">
    <location>
        <begin position="152"/>
        <end position="214"/>
    </location>
</feature>
<sequence length="746" mass="79109">MRTRFKFIVSAIWIAGLLTAEAPGIQAESAGGAAGRDIQGHWAEKQMKAWAERGDLRGNGKGALQPDQSVSRAEFAAMMNRSFSLKAEAEASFIDLKPGNWAYPELARASASGYIQGYEGRIRPADPVTRQEAAVIIAKLLGLKGGSRSGLDAFTDRGQIAAWAQDQVAAVVQGGLMRGYPDARFAPGRALTRAEAVTLLDASLAKAQPGKPAASEPLVYPAASTIDGISVSVQAARGIDGQMVELNLMEVKLDLKGVPAAIAAKASTVHLRWSEQPLKPEQIAPYGNDFLALYPSGSGSYEFTVSPKEIGNGTKHFANVILCDSENKVLGYAAVEAPAAMNVPTVSGPLLRMEAGVSVTLDWDGFQLSHALKPSVTPAGTRYYAVYGSSHFNPAAFRAESLLAEPAYAISLSGTRLMVPAQGRVLRGSYLDERYIVVFLDEKLQALGYWEGSWSPNADGLQLLASQALAALPAASSGTASADPETVKDAVRLWGMLTPGQQNAIPGGQEKIAGWTVQPAESTVQSPFSKIPVIGGILLKDMGPLVNGIAVQPDFGGVPAAVRNAAHGYSVAISGVPLGANDWSRVAKESVIPLDGGLVSSYPLPAGTYYFTVILYDAKQNVIGHSYQMKRLSSLTAKPGAFRRLESGVTAAKVANPAGYPHARLELSAALAETEAAYYSVTPDWFTSRDRFTPAAVLAGVQSYSNAQQTEVLMSYPADRASVRYIVIFYDKDFNAVAYAEVSDQA</sequence>
<organism evidence="3 4">
    <name type="scientific">Paenibacillus spiritus</name>
    <dbReference type="NCBI Taxonomy" id="2496557"/>
    <lineage>
        <taxon>Bacteria</taxon>
        <taxon>Bacillati</taxon>
        <taxon>Bacillota</taxon>
        <taxon>Bacilli</taxon>
        <taxon>Bacillales</taxon>
        <taxon>Paenibacillaceae</taxon>
        <taxon>Paenibacillus</taxon>
    </lineage>
</organism>
<dbReference type="AlphaFoldDB" id="A0A5J5FZJ5"/>
<dbReference type="PANTHER" id="PTHR43308:SF5">
    <property type="entry name" value="S-LAYER PROTEIN _ PEPTIDOGLYCAN ENDO-BETA-N-ACETYLGLUCOSAMINIDASE"/>
    <property type="match status" value="1"/>
</dbReference>
<gene>
    <name evidence="3" type="ORF">F4V43_15500</name>
</gene>
<comment type="caution">
    <text evidence="3">The sequence shown here is derived from an EMBL/GenBank/DDBJ whole genome shotgun (WGS) entry which is preliminary data.</text>
</comment>
<dbReference type="Proteomes" id="UP000367750">
    <property type="component" value="Unassembled WGS sequence"/>
</dbReference>
<protein>
    <submittedName>
        <fullName evidence="3">S-layer homology domain-containing protein</fullName>
    </submittedName>
</protein>
<dbReference type="RefSeq" id="WP_150459163.1">
    <property type="nucleotide sequence ID" value="NZ_VYKK01000022.1"/>
</dbReference>
<dbReference type="InterPro" id="IPR051465">
    <property type="entry name" value="Cell_Envelope_Struct_Comp"/>
</dbReference>
<name>A0A5J5FZJ5_9BACL</name>
<feature type="signal peptide" evidence="1">
    <location>
        <begin position="1"/>
        <end position="22"/>
    </location>
</feature>
<feature type="domain" description="SLH" evidence="2">
    <location>
        <begin position="89"/>
        <end position="151"/>
    </location>
</feature>
<dbReference type="PROSITE" id="PS51272">
    <property type="entry name" value="SLH"/>
    <property type="match status" value="3"/>
</dbReference>
<evidence type="ECO:0000313" key="4">
    <source>
        <dbReference type="Proteomes" id="UP000367750"/>
    </source>
</evidence>
<dbReference type="Pfam" id="PF00395">
    <property type="entry name" value="SLH"/>
    <property type="match status" value="3"/>
</dbReference>
<accession>A0A5J5FZJ5</accession>
<dbReference type="InterPro" id="IPR001119">
    <property type="entry name" value="SLH_dom"/>
</dbReference>
<evidence type="ECO:0000259" key="2">
    <source>
        <dbReference type="PROSITE" id="PS51272"/>
    </source>
</evidence>
<feature type="domain" description="SLH" evidence="2">
    <location>
        <begin position="30"/>
        <end position="88"/>
    </location>
</feature>
<dbReference type="EMBL" id="VYKK01000022">
    <property type="protein sequence ID" value="KAA8999731.1"/>
    <property type="molecule type" value="Genomic_DNA"/>
</dbReference>
<dbReference type="OrthoDB" id="185675at2"/>